<evidence type="ECO:0000313" key="5">
    <source>
        <dbReference type="EMBL" id="NWT37083.1"/>
    </source>
</evidence>
<sequence>RRVWAGLRGVTLAFYGQPRDCEPLEVLDLSKLVAVWARGGDLILQLRGQGQKVTLKAESWEAQEMWRGFILTMVEMKVPTDLALLPGHLFQLSEALREEWDRRAIPRAVPRVPSCFFEVTRLEAEGLLERSVGRGNMVLRPRGHGQGVSVTTRQEMNGMVLLRHYRVNHVDQGYIIDVDTQHRCSSLAEVVQYFVESSKGSLQPLHREYSSRLEFVEMDGENAEETQRVCEPPPAAPTPPP</sequence>
<dbReference type="EMBL" id="VYZF01000092">
    <property type="protein sequence ID" value="NWT37083.1"/>
    <property type="molecule type" value="Genomic_DNA"/>
</dbReference>
<dbReference type="PROSITE" id="PS50001">
    <property type="entry name" value="SH2"/>
    <property type="match status" value="1"/>
</dbReference>
<evidence type="ECO:0000256" key="1">
    <source>
        <dbReference type="ARBA" id="ARBA00022999"/>
    </source>
</evidence>
<name>A0A7K5N3R6_CHRMC</name>
<dbReference type="GO" id="GO:0035591">
    <property type="term" value="F:signaling adaptor activity"/>
    <property type="evidence" value="ECO:0007669"/>
    <property type="project" value="InterPro"/>
</dbReference>
<reference evidence="5 6" key="1">
    <citation type="submission" date="2019-09" db="EMBL/GenBank/DDBJ databases">
        <title>Bird 10,000 Genomes (B10K) Project - Family phase.</title>
        <authorList>
            <person name="Zhang G."/>
        </authorList>
    </citation>
    <scope>NUCLEOTIDE SEQUENCE [LARGE SCALE GENOMIC DNA]</scope>
    <source>
        <strain evidence="5">B10K-DU-021-33</strain>
        <tissue evidence="5">Mixed tissue sample</tissue>
    </source>
</reference>
<accession>A0A7K5N3R6</accession>
<dbReference type="InterPro" id="IPR039111">
    <property type="entry name" value="STAP1/STAP2"/>
</dbReference>
<feature type="domain" description="SH2" evidence="4">
    <location>
        <begin position="100"/>
        <end position="209"/>
    </location>
</feature>
<feature type="non-terminal residue" evidence="5">
    <location>
        <position position="241"/>
    </location>
</feature>
<dbReference type="InterPro" id="IPR000980">
    <property type="entry name" value="SH2"/>
</dbReference>
<evidence type="ECO:0000259" key="4">
    <source>
        <dbReference type="PROSITE" id="PS50001"/>
    </source>
</evidence>
<feature type="compositionally biased region" description="Pro residues" evidence="3">
    <location>
        <begin position="231"/>
        <end position="241"/>
    </location>
</feature>
<proteinExistence type="predicted"/>
<dbReference type="SUPFAM" id="SSF50729">
    <property type="entry name" value="PH domain-like"/>
    <property type="match status" value="1"/>
</dbReference>
<feature type="non-terminal residue" evidence="5">
    <location>
        <position position="1"/>
    </location>
</feature>
<dbReference type="Gene3D" id="3.30.505.10">
    <property type="entry name" value="SH2 domain"/>
    <property type="match status" value="1"/>
</dbReference>
<dbReference type="InterPro" id="IPR036860">
    <property type="entry name" value="SH2_dom_sf"/>
</dbReference>
<dbReference type="Gene3D" id="2.30.29.30">
    <property type="entry name" value="Pleckstrin-homology domain (PH domain)/Phosphotyrosine-binding domain (PTB)"/>
    <property type="match status" value="1"/>
</dbReference>
<evidence type="ECO:0000256" key="3">
    <source>
        <dbReference type="SAM" id="MobiDB-lite"/>
    </source>
</evidence>
<organism evidence="5 6">
    <name type="scientific">Chroicocephalus maculipennis</name>
    <name type="common">Brown-hooded gull</name>
    <name type="synonym">Larus maculipennis</name>
    <dbReference type="NCBI Taxonomy" id="287016"/>
    <lineage>
        <taxon>Eukaryota</taxon>
        <taxon>Metazoa</taxon>
        <taxon>Chordata</taxon>
        <taxon>Craniata</taxon>
        <taxon>Vertebrata</taxon>
        <taxon>Euteleostomi</taxon>
        <taxon>Archelosauria</taxon>
        <taxon>Archosauria</taxon>
        <taxon>Dinosauria</taxon>
        <taxon>Saurischia</taxon>
        <taxon>Theropoda</taxon>
        <taxon>Coelurosauria</taxon>
        <taxon>Aves</taxon>
        <taxon>Neognathae</taxon>
        <taxon>Neoaves</taxon>
        <taxon>Charadriiformes</taxon>
        <taxon>Laridae</taxon>
        <taxon>Chroicocephalus</taxon>
    </lineage>
</organism>
<dbReference type="SUPFAM" id="SSF55550">
    <property type="entry name" value="SH2 domain"/>
    <property type="match status" value="1"/>
</dbReference>
<comment type="caution">
    <text evidence="5">The sequence shown here is derived from an EMBL/GenBank/DDBJ whole genome shotgun (WGS) entry which is preliminary data.</text>
</comment>
<dbReference type="Proteomes" id="UP000524558">
    <property type="component" value="Unassembled WGS sequence"/>
</dbReference>
<evidence type="ECO:0000313" key="6">
    <source>
        <dbReference type="Proteomes" id="UP000524558"/>
    </source>
</evidence>
<protein>
    <submittedName>
        <fullName evidence="5">STAP2 protein</fullName>
    </submittedName>
</protein>
<dbReference type="AlphaFoldDB" id="A0A7K5N3R6"/>
<keyword evidence="1 2" id="KW-0727">SH2 domain</keyword>
<gene>
    <name evidence="5" type="primary">Stap2</name>
    <name evidence="5" type="ORF">CHRMAC_R14837</name>
</gene>
<dbReference type="PANTHER" id="PTHR16186">
    <property type="entry name" value="SIGNAL-TRANSDUCING ADAPTOR PROTEIN-RELATED"/>
    <property type="match status" value="1"/>
</dbReference>
<feature type="region of interest" description="Disordered" evidence="3">
    <location>
        <begin position="220"/>
        <end position="241"/>
    </location>
</feature>
<evidence type="ECO:0000256" key="2">
    <source>
        <dbReference type="PROSITE-ProRule" id="PRU00191"/>
    </source>
</evidence>
<dbReference type="PANTHER" id="PTHR16186:SF11">
    <property type="entry name" value="SIGNAL-TRANSDUCING ADAPTOR PROTEIN 2"/>
    <property type="match status" value="1"/>
</dbReference>
<keyword evidence="6" id="KW-1185">Reference proteome</keyword>
<dbReference type="InterPro" id="IPR011993">
    <property type="entry name" value="PH-like_dom_sf"/>
</dbReference>